<keyword evidence="5" id="KW-1185">Reference proteome</keyword>
<dbReference type="eggNOG" id="ENOG502RZWP">
    <property type="taxonomic scope" value="Eukaryota"/>
</dbReference>
<feature type="region of interest" description="Disordered" evidence="2">
    <location>
        <begin position="234"/>
        <end position="259"/>
    </location>
</feature>
<name>M7SXP0_EUTLA</name>
<keyword evidence="1 4" id="KW-0808">Transferase</keyword>
<evidence type="ECO:0000256" key="1">
    <source>
        <dbReference type="ARBA" id="ARBA00022679"/>
    </source>
</evidence>
<organism evidence="4 5">
    <name type="scientific">Eutypa lata (strain UCR-EL1)</name>
    <name type="common">Grapevine dieback disease fungus</name>
    <name type="synonym">Eutypa armeniacae</name>
    <dbReference type="NCBI Taxonomy" id="1287681"/>
    <lineage>
        <taxon>Eukaryota</taxon>
        <taxon>Fungi</taxon>
        <taxon>Dikarya</taxon>
        <taxon>Ascomycota</taxon>
        <taxon>Pezizomycotina</taxon>
        <taxon>Sordariomycetes</taxon>
        <taxon>Xylariomycetidae</taxon>
        <taxon>Xylariales</taxon>
        <taxon>Diatrypaceae</taxon>
        <taxon>Eutypa</taxon>
    </lineage>
</organism>
<dbReference type="STRING" id="1287681.M7SXP0"/>
<dbReference type="Proteomes" id="UP000012174">
    <property type="component" value="Unassembled WGS sequence"/>
</dbReference>
<accession>M7SXP0</accession>
<feature type="compositionally biased region" description="Basic and acidic residues" evidence="2">
    <location>
        <begin position="240"/>
        <end position="250"/>
    </location>
</feature>
<reference evidence="5" key="1">
    <citation type="journal article" date="2013" name="Genome Announc.">
        <title>Draft genome sequence of the grapevine dieback fungus Eutypa lata UCR-EL1.</title>
        <authorList>
            <person name="Blanco-Ulate B."/>
            <person name="Rolshausen P.E."/>
            <person name="Cantu D."/>
        </authorList>
    </citation>
    <scope>NUCLEOTIDE SEQUENCE [LARGE SCALE GENOMIC DNA]</scope>
    <source>
        <strain evidence="5">UCR-EL1</strain>
    </source>
</reference>
<dbReference type="HOGENOM" id="CLU_026450_1_0_1"/>
<evidence type="ECO:0000313" key="5">
    <source>
        <dbReference type="Proteomes" id="UP000012174"/>
    </source>
</evidence>
<evidence type="ECO:0000259" key="3">
    <source>
        <dbReference type="Pfam" id="PF22664"/>
    </source>
</evidence>
<evidence type="ECO:0000313" key="4">
    <source>
        <dbReference type="EMBL" id="EMR69052.1"/>
    </source>
</evidence>
<proteinExistence type="predicted"/>
<sequence>MAVKPTHVPLTPLDHLHKPNYLNLCYYFPLKDGAEPKEVFEDLARGLRKTFHKVPWLGGKVYNQAPGTSGWRHGQREIRYTPAVAEDGPPPHQLVYNELETELTYGELKEEGFPGDAFEELDLLPVPVEGDLEAGCDIFVAQANFIPGACILCMSACHAALDGTAMVIAMKLWADHSRSLVDPDFTFDDLPPESSDRTLLDRVWKEESSERVATDADDWTRGLVGVRKVGSAEATVPEEAAAKQRNEPHKTPSGRKPTNQTFYISAASQATLRKECDEAVGANVLSSNDIVTALMWRGLVRARAAAAHDGTPLSDTSVLESAIDGRTDFSRSQSVPPSYLGNITFYNQAELPLSDILDDKSVPLGRIAQAIRDGAGRASSAVLHDAYSLIRGVADYDALRPRFRYQDGADLLISNLLLFPVDAISFGEKSFLNGGRAEAVRCFLGLFNDHSRVSFVLPRRTPGGIEIAMNLYEDEMEHLLEDEEFARFCLPL</sequence>
<dbReference type="Pfam" id="PF22664">
    <property type="entry name" value="TRI-like_N"/>
    <property type="match status" value="1"/>
</dbReference>
<dbReference type="InterPro" id="IPR054710">
    <property type="entry name" value="Tri101-like_N"/>
</dbReference>
<protein>
    <submittedName>
        <fullName evidence="4">Putative transferase family protein</fullName>
    </submittedName>
</protein>
<dbReference type="InterPro" id="IPR023213">
    <property type="entry name" value="CAT-like_dom_sf"/>
</dbReference>
<dbReference type="Gene3D" id="3.30.559.10">
    <property type="entry name" value="Chloramphenicol acetyltransferase-like domain"/>
    <property type="match status" value="2"/>
</dbReference>
<dbReference type="PANTHER" id="PTHR31642:SF310">
    <property type="entry name" value="FATTY ALCOHOL:CAFFEOYL-COA ACYLTRANSFERASE"/>
    <property type="match status" value="1"/>
</dbReference>
<evidence type="ECO:0000256" key="2">
    <source>
        <dbReference type="SAM" id="MobiDB-lite"/>
    </source>
</evidence>
<dbReference type="OMA" id="CALIWRC"/>
<gene>
    <name evidence="4" type="ORF">UCREL1_3936</name>
</gene>
<dbReference type="KEGG" id="ela:UCREL1_3936"/>
<dbReference type="EMBL" id="KB706138">
    <property type="protein sequence ID" value="EMR69052.1"/>
    <property type="molecule type" value="Genomic_DNA"/>
</dbReference>
<dbReference type="OrthoDB" id="429813at2759"/>
<dbReference type="AlphaFoldDB" id="M7SXP0"/>
<dbReference type="GO" id="GO:0016747">
    <property type="term" value="F:acyltransferase activity, transferring groups other than amino-acyl groups"/>
    <property type="evidence" value="ECO:0007669"/>
    <property type="project" value="TreeGrafter"/>
</dbReference>
<feature type="domain" description="Trichothecene 3-O-acetyltransferase-like N-terminal" evidence="3">
    <location>
        <begin position="21"/>
        <end position="172"/>
    </location>
</feature>
<dbReference type="InterPro" id="IPR050317">
    <property type="entry name" value="Plant_Fungal_Acyltransferase"/>
</dbReference>
<dbReference type="PANTHER" id="PTHR31642">
    <property type="entry name" value="TRICHOTHECENE 3-O-ACETYLTRANSFERASE"/>
    <property type="match status" value="1"/>
</dbReference>